<dbReference type="CTD" id="6755998"/>
<evidence type="ECO:0000256" key="9">
    <source>
        <dbReference type="ARBA" id="ARBA00022679"/>
    </source>
</evidence>
<sequence>MASKSPLILLACGSFNPITHMHLRLFENARDAMNATGYYNVKAGIVSPVHDSYKKEGLISSKHRLEMCNIALQTSDWIRCNDWECRRSEWSRTVEVLRYIKSISHQLVGHGEDDKEASIFIFSIYIATERCQDVGVKLLCGADLLESFATPNLWSTDDLQEIVEKFGLVCITRHGSDPRKFIYLSDLLWKYENNIHIVTEWIPNEISSTCIRRALRRQQSIKYLVPDSVADYIYKHSLYSTVH</sequence>
<evidence type="ECO:0000256" key="7">
    <source>
        <dbReference type="ARBA" id="ARBA00022553"/>
    </source>
</evidence>
<dbReference type="EC" id="2.7.7.18" evidence="20"/>
<dbReference type="HOGENOM" id="CLU_033366_3_0_1"/>
<dbReference type="OrthoDB" id="422187at2759"/>
<evidence type="ECO:0000256" key="3">
    <source>
        <dbReference type="ARBA" id="ARBA00004123"/>
    </source>
</evidence>
<evidence type="ECO:0000256" key="13">
    <source>
        <dbReference type="ARBA" id="ARBA00022840"/>
    </source>
</evidence>
<dbReference type="InterPro" id="IPR045094">
    <property type="entry name" value="NMNAT_euk"/>
</dbReference>
<evidence type="ECO:0000256" key="14">
    <source>
        <dbReference type="ARBA" id="ARBA00022842"/>
    </source>
</evidence>
<dbReference type="EMBL" id="DS985248">
    <property type="protein sequence ID" value="EDV22735.1"/>
    <property type="molecule type" value="Genomic_DNA"/>
</dbReference>
<keyword evidence="12" id="KW-0862">Zinc</keyword>
<feature type="domain" description="Cytidyltransferase-like" evidence="21">
    <location>
        <begin position="10"/>
        <end position="213"/>
    </location>
</feature>
<dbReference type="Proteomes" id="UP000009022">
    <property type="component" value="Unassembled WGS sequence"/>
</dbReference>
<reference evidence="22 23" key="1">
    <citation type="journal article" date="2008" name="Nature">
        <title>The Trichoplax genome and the nature of placozoans.</title>
        <authorList>
            <person name="Srivastava M."/>
            <person name="Begovic E."/>
            <person name="Chapman J."/>
            <person name="Putnam N.H."/>
            <person name="Hellsten U."/>
            <person name="Kawashima T."/>
            <person name="Kuo A."/>
            <person name="Mitros T."/>
            <person name="Salamov A."/>
            <person name="Carpenter M.L."/>
            <person name="Signorovitch A.Y."/>
            <person name="Moreno M.A."/>
            <person name="Kamm K."/>
            <person name="Grimwood J."/>
            <person name="Schmutz J."/>
            <person name="Shapiro H."/>
            <person name="Grigoriev I.V."/>
            <person name="Buss L.W."/>
            <person name="Schierwater B."/>
            <person name="Dellaporta S.L."/>
            <person name="Rokhsar D.S."/>
        </authorList>
    </citation>
    <scope>NUCLEOTIDE SEQUENCE [LARGE SCALE GENOMIC DNA]</scope>
    <source>
        <strain evidence="22 23">Grell-BS-1999</strain>
    </source>
</reference>
<evidence type="ECO:0000256" key="5">
    <source>
        <dbReference type="ARBA" id="ARBA00005019"/>
    </source>
</evidence>
<gene>
    <name evidence="22" type="ORF">TRIADDRAFT_28369</name>
</gene>
<proteinExistence type="inferred from homology"/>
<evidence type="ECO:0000256" key="4">
    <source>
        <dbReference type="ARBA" id="ARBA00004658"/>
    </source>
</evidence>
<evidence type="ECO:0000313" key="23">
    <source>
        <dbReference type="Proteomes" id="UP000009022"/>
    </source>
</evidence>
<evidence type="ECO:0000256" key="8">
    <source>
        <dbReference type="ARBA" id="ARBA00022642"/>
    </source>
</evidence>
<dbReference type="InterPro" id="IPR004821">
    <property type="entry name" value="Cyt_trans-like"/>
</dbReference>
<comment type="cofactor">
    <cofactor evidence="2">
        <name>Zn(2+)</name>
        <dbReference type="ChEBI" id="CHEBI:29105"/>
    </cofactor>
</comment>
<keyword evidence="11 20" id="KW-0547">Nucleotide-binding</keyword>
<dbReference type="GeneID" id="6755998"/>
<evidence type="ECO:0000313" key="22">
    <source>
        <dbReference type="EMBL" id="EDV22735.1"/>
    </source>
</evidence>
<keyword evidence="7" id="KW-0597">Phosphoprotein</keyword>
<dbReference type="GO" id="GO:0004515">
    <property type="term" value="F:nicotinate-nucleotide adenylyltransferase activity"/>
    <property type="evidence" value="ECO:0000318"/>
    <property type="project" value="GO_Central"/>
</dbReference>
<dbReference type="InterPro" id="IPR014729">
    <property type="entry name" value="Rossmann-like_a/b/a_fold"/>
</dbReference>
<keyword evidence="8 20" id="KW-0662">Pyridine nucleotide biosynthesis</keyword>
<evidence type="ECO:0000256" key="2">
    <source>
        <dbReference type="ARBA" id="ARBA00001947"/>
    </source>
</evidence>
<accession>B3S368</accession>
<keyword evidence="14" id="KW-0460">Magnesium</keyword>
<dbReference type="STRING" id="10228.B3S368"/>
<evidence type="ECO:0000256" key="18">
    <source>
        <dbReference type="ARBA" id="ARBA00048969"/>
    </source>
</evidence>
<dbReference type="KEGG" id="tad:TRIADDRAFT_28369"/>
<dbReference type="eggNOG" id="KOG3199">
    <property type="taxonomic scope" value="Eukaryota"/>
</dbReference>
<keyword evidence="13 20" id="KW-0067">ATP-binding</keyword>
<keyword evidence="10 20" id="KW-0548">Nucleotidyltransferase</keyword>
<dbReference type="SUPFAM" id="SSF52374">
    <property type="entry name" value="Nucleotidylyl transferase"/>
    <property type="match status" value="1"/>
</dbReference>
<dbReference type="InterPro" id="IPR005248">
    <property type="entry name" value="NadD/NMNAT"/>
</dbReference>
<comment type="similarity">
    <text evidence="6 20">Belongs to the eukaryotic NMN adenylyltransferase family.</text>
</comment>
<keyword evidence="9 20" id="KW-0808">Transferase</keyword>
<dbReference type="GO" id="GO:0005524">
    <property type="term" value="F:ATP binding"/>
    <property type="evidence" value="ECO:0007669"/>
    <property type="project" value="UniProtKB-KW"/>
</dbReference>
<dbReference type="OMA" id="HIVHEWI"/>
<comment type="subunit">
    <text evidence="19">Homohexamer. Interacts with ADPRT/PARP1.</text>
</comment>
<dbReference type="Pfam" id="PF01467">
    <property type="entry name" value="CTP_transf_like"/>
    <property type="match status" value="1"/>
</dbReference>
<dbReference type="RefSeq" id="XP_002114601.1">
    <property type="nucleotide sequence ID" value="XM_002114565.1"/>
</dbReference>
<dbReference type="FunFam" id="3.40.50.620:FF:000101">
    <property type="entry name" value="Nicotinamide-nucleotide adenylyltransferase"/>
    <property type="match status" value="1"/>
</dbReference>
<evidence type="ECO:0000256" key="20">
    <source>
        <dbReference type="RuleBase" id="RU362021"/>
    </source>
</evidence>
<protein>
    <recommendedName>
        <fullName evidence="20">Nicotinamide-nucleotide adenylyltransferase</fullName>
        <ecNumber evidence="20">2.7.7.1</ecNumber>
        <ecNumber evidence="20">2.7.7.18</ecNumber>
    </recommendedName>
</protein>
<evidence type="ECO:0000256" key="16">
    <source>
        <dbReference type="ARBA" id="ARBA00023242"/>
    </source>
</evidence>
<dbReference type="InParanoid" id="B3S368"/>
<evidence type="ECO:0000256" key="12">
    <source>
        <dbReference type="ARBA" id="ARBA00022833"/>
    </source>
</evidence>
<comment type="subcellular location">
    <subcellularLocation>
        <location evidence="3">Nucleus</location>
    </subcellularLocation>
</comment>
<evidence type="ECO:0000256" key="15">
    <source>
        <dbReference type="ARBA" id="ARBA00023027"/>
    </source>
</evidence>
<comment type="catalytic activity">
    <reaction evidence="18">
        <text>beta-nicotinamide D-ribonucleotide + ATP + H(+) = diphosphate + NAD(+)</text>
        <dbReference type="Rhea" id="RHEA:21360"/>
        <dbReference type="ChEBI" id="CHEBI:14649"/>
        <dbReference type="ChEBI" id="CHEBI:15378"/>
        <dbReference type="ChEBI" id="CHEBI:30616"/>
        <dbReference type="ChEBI" id="CHEBI:33019"/>
        <dbReference type="ChEBI" id="CHEBI:57540"/>
        <dbReference type="EC" id="2.7.7.1"/>
    </reaction>
    <physiologicalReaction direction="left-to-right" evidence="18">
        <dbReference type="Rhea" id="RHEA:21361"/>
    </physiologicalReaction>
    <physiologicalReaction direction="right-to-left" evidence="18">
        <dbReference type="Rhea" id="RHEA:21362"/>
    </physiologicalReaction>
</comment>
<dbReference type="NCBIfam" id="TIGR00482">
    <property type="entry name" value="nicotinate (nicotinamide) nucleotide adenylyltransferase"/>
    <property type="match status" value="1"/>
</dbReference>
<evidence type="ECO:0000259" key="21">
    <source>
        <dbReference type="Pfam" id="PF01467"/>
    </source>
</evidence>
<dbReference type="CDD" id="cd09286">
    <property type="entry name" value="NMNAT_Eukarya"/>
    <property type="match status" value="1"/>
</dbReference>
<dbReference type="InterPro" id="IPR051182">
    <property type="entry name" value="Euk_NMN_adenylyltrnsfrase"/>
</dbReference>
<keyword evidence="23" id="KW-1185">Reference proteome</keyword>
<organism evidence="22 23">
    <name type="scientific">Trichoplax adhaerens</name>
    <name type="common">Trichoplax reptans</name>
    <dbReference type="NCBI Taxonomy" id="10228"/>
    <lineage>
        <taxon>Eukaryota</taxon>
        <taxon>Metazoa</taxon>
        <taxon>Placozoa</taxon>
        <taxon>Uniplacotomia</taxon>
        <taxon>Trichoplacea</taxon>
        <taxon>Trichoplacidae</taxon>
        <taxon>Trichoplax</taxon>
    </lineage>
</organism>
<evidence type="ECO:0000256" key="10">
    <source>
        <dbReference type="ARBA" id="ARBA00022695"/>
    </source>
</evidence>
<keyword evidence="15 20" id="KW-0520">NAD</keyword>
<dbReference type="UniPathway" id="UPA00253">
    <property type="reaction ID" value="UER00332"/>
</dbReference>
<dbReference type="EC" id="2.7.7.1" evidence="20"/>
<dbReference type="GO" id="GO:0000309">
    <property type="term" value="F:nicotinamide-nucleotide adenylyltransferase activity"/>
    <property type="evidence" value="ECO:0000318"/>
    <property type="project" value="GO_Central"/>
</dbReference>
<name>B3S368_TRIAD</name>
<dbReference type="PANTHER" id="PTHR12039">
    <property type="entry name" value="NICOTINAMIDE MONONUCLEOTIDE ADENYLYLTRANSFERASE"/>
    <property type="match status" value="1"/>
</dbReference>
<dbReference type="Gene3D" id="3.40.50.620">
    <property type="entry name" value="HUPs"/>
    <property type="match status" value="1"/>
</dbReference>
<dbReference type="PANTHER" id="PTHR12039:SF0">
    <property type="entry name" value="NICOTINAMIDE-NUCLEOTIDE ADENYLYLTRANSFERASE"/>
    <property type="match status" value="1"/>
</dbReference>
<evidence type="ECO:0000256" key="1">
    <source>
        <dbReference type="ARBA" id="ARBA00001946"/>
    </source>
</evidence>
<comment type="catalytic activity">
    <reaction evidence="17">
        <text>nicotinate beta-D-ribonucleotide + ATP + H(+) = deamido-NAD(+) + diphosphate</text>
        <dbReference type="Rhea" id="RHEA:22860"/>
        <dbReference type="ChEBI" id="CHEBI:15378"/>
        <dbReference type="ChEBI" id="CHEBI:30616"/>
        <dbReference type="ChEBI" id="CHEBI:33019"/>
        <dbReference type="ChEBI" id="CHEBI:57502"/>
        <dbReference type="ChEBI" id="CHEBI:58437"/>
        <dbReference type="EC" id="2.7.7.18"/>
    </reaction>
    <physiologicalReaction direction="left-to-right" evidence="17">
        <dbReference type="Rhea" id="RHEA:22861"/>
    </physiologicalReaction>
    <physiologicalReaction direction="right-to-left" evidence="17">
        <dbReference type="Rhea" id="RHEA:22862"/>
    </physiologicalReaction>
</comment>
<dbReference type="PhylomeDB" id="B3S368"/>
<evidence type="ECO:0000256" key="19">
    <source>
        <dbReference type="ARBA" id="ARBA00064648"/>
    </source>
</evidence>
<keyword evidence="16" id="KW-0539">Nucleus</keyword>
<dbReference type="AlphaFoldDB" id="B3S368"/>
<evidence type="ECO:0000256" key="17">
    <source>
        <dbReference type="ARBA" id="ARBA00048514"/>
    </source>
</evidence>
<comment type="pathway">
    <text evidence="5">Cofactor biosynthesis; NAD(+) biosynthesis; deamido-NAD(+) from nicotinate D-ribonucleotide: step 1/1.</text>
</comment>
<evidence type="ECO:0000256" key="11">
    <source>
        <dbReference type="ARBA" id="ARBA00022741"/>
    </source>
</evidence>
<dbReference type="GO" id="GO:0009435">
    <property type="term" value="P:NAD+ biosynthetic process"/>
    <property type="evidence" value="ECO:0000318"/>
    <property type="project" value="GO_Central"/>
</dbReference>
<dbReference type="GO" id="GO:0005634">
    <property type="term" value="C:nucleus"/>
    <property type="evidence" value="ECO:0007669"/>
    <property type="project" value="UniProtKB-SubCell"/>
</dbReference>
<evidence type="ECO:0000256" key="6">
    <source>
        <dbReference type="ARBA" id="ARBA00007064"/>
    </source>
</evidence>
<comment type="cofactor">
    <cofactor evidence="1">
        <name>Mg(2+)</name>
        <dbReference type="ChEBI" id="CHEBI:18420"/>
    </cofactor>
</comment>
<comment type="pathway">
    <text evidence="4 20">Cofactor biosynthesis; NAD(+) biosynthesis; NAD(+) from nicotinamide D-ribonucleotide: step 1/1.</text>
</comment>